<dbReference type="EMBL" id="LMTR01000028">
    <property type="protein sequence ID" value="KWT70764.1"/>
    <property type="molecule type" value="Genomic_DNA"/>
</dbReference>
<dbReference type="InterPro" id="IPR029044">
    <property type="entry name" value="Nucleotide-diphossugar_trans"/>
</dbReference>
<dbReference type="SUPFAM" id="SSF53448">
    <property type="entry name" value="Nucleotide-diphospho-sugar transferases"/>
    <property type="match status" value="1"/>
</dbReference>
<proteinExistence type="predicted"/>
<dbReference type="STRING" id="121290.APY04_0825"/>
<organism evidence="1 2">
    <name type="scientific">Hyphomicrobium sulfonivorans</name>
    <dbReference type="NCBI Taxonomy" id="121290"/>
    <lineage>
        <taxon>Bacteria</taxon>
        <taxon>Pseudomonadati</taxon>
        <taxon>Pseudomonadota</taxon>
        <taxon>Alphaproteobacteria</taxon>
        <taxon>Hyphomicrobiales</taxon>
        <taxon>Hyphomicrobiaceae</taxon>
        <taxon>Hyphomicrobium</taxon>
    </lineage>
</organism>
<dbReference type="AlphaFoldDB" id="A0A109BL53"/>
<gene>
    <name evidence="1" type="ORF">APY04_0825</name>
</gene>
<keyword evidence="2" id="KW-1185">Reference proteome</keyword>
<protein>
    <submittedName>
        <fullName evidence="1">Uncharacterized protein</fullName>
    </submittedName>
</protein>
<dbReference type="PATRIC" id="fig|121290.4.peg.3521"/>
<sequence>MRCWADSVRRHLTIPHTLAVVTDVPGDYGDIEVIAPPRDFEDVRIPTWGPHMPQCLRRLAMFRPDAAAIFGERFVSMDLDAVISGSLDPLFDRDEDFVMYRGTNAARPYNGSLLMMTAGARPQVYTQFTPEGAAAAGREFIGSDQAWISHVLGAVEAVWGATDGVHAWGSRLNVGEPRVTFFLQPEKPWSYVAKGDPFCCAHYCRDPHKGRALILGYAPTVWDDAEAALSAGRFDTVIASPEAAQHWPQPVDAIAGDDEQAIRIAHMMGYTDYVFCGRQPAEAAA</sequence>
<dbReference type="Gene3D" id="3.90.550.10">
    <property type="entry name" value="Spore Coat Polysaccharide Biosynthesis Protein SpsA, Chain A"/>
    <property type="match status" value="1"/>
</dbReference>
<comment type="caution">
    <text evidence="1">The sequence shown here is derived from an EMBL/GenBank/DDBJ whole genome shotgun (WGS) entry which is preliminary data.</text>
</comment>
<evidence type="ECO:0000313" key="1">
    <source>
        <dbReference type="EMBL" id="KWT70764.1"/>
    </source>
</evidence>
<evidence type="ECO:0000313" key="2">
    <source>
        <dbReference type="Proteomes" id="UP000059074"/>
    </source>
</evidence>
<name>A0A109BL53_HYPSL</name>
<reference evidence="1 2" key="1">
    <citation type="submission" date="2015-10" db="EMBL/GenBank/DDBJ databases">
        <title>Transcriptomic analysis of a linuron degrading triple-species bacterial consortium.</title>
        <authorList>
            <person name="Albers P."/>
        </authorList>
    </citation>
    <scope>NUCLEOTIDE SEQUENCE [LARGE SCALE GENOMIC DNA]</scope>
    <source>
        <strain evidence="1 2">WDL6</strain>
    </source>
</reference>
<dbReference type="Proteomes" id="UP000059074">
    <property type="component" value="Unassembled WGS sequence"/>
</dbReference>
<accession>A0A109BL53</accession>